<sequence length="1186" mass="134561">MSSFSHQPKRTLSWLHLSDFHFGKGAAWQQQAVWDHLVCDVVEDRSQEDPPIDWVFLSGDIANWGIAKEYTIAQARFEELAKALNHNPKDHWFIAPGNHDVNRGLVSPLMKRMRNKLEIEDIDLILPDRAERAAHANRQDAFFKFASDFCGGDWSPENPWQVEIRDIAGIRVAVLCLNSAWLCQDDDDEGHIAMGWYQVQDALNKLKKHDVHLKIALFHHPLFDFMEEDAHKVEGLLTGSSGCQFIMRGHKHQTRLSLAHTPDQACFEMAAGAAWGETRHPLAITQVSMDLTANTLQVTVWAYSENNGGFWHPANHIYKGLKNGRYQTEIPSCWGLKPGLVSDGNETTGTTRVETLWIPTSYRKHLLSRYGSLEPLVDPDKPLDMRLRRVFAPLETDWQSAEEREAARKREQEAKEKKERDKEHPEKEGPPRRPLDKLLQREALQHCLIVGGPGSGKSTLLAYLALEQLEAEDSEAVLPIFLPLKKLGDFLKHAAAPEALQTLVAWAAAELTPFGIDSAALQAKMGSGRVWWLLDGLDEIFAPEQRIQAARLIGAFAHCLGERDRLTLTTRPVALSQAGVRVALPFEQKEAGVLPLDNSAQEKLLTRWFEAIKGEDALQEAHDLKQRLWGSLRQHPNVAAMCDNPLLLSVIAAIFNAGKAIPRRRIDLYHRAVNLLLERRFGPLAGGPEDECTRLSAGLAHAALWMHQNNKVRQIHELDLLERLKEKWFETDTVNHDQLVALRHKVRRLGAHSGLLRVDDDPPKYSFTHLGFQEFLAAVAASEKKQPFLFMKPHLTDTAWHEVVLLTAAYLCRTRGGGLGQVFLEGLYQRAQDYPGDIEPLTLAVEAAAEADLGNINLPFLERLRDQTASYLEDGNNRTTPKQRQRLGLALGVLGDPRLSLAKADRWVRIEPGTFMMGDNDLGEMDEKPAHRVTLTQPFLMAKYPVTNAEFRPFVQTKGYEQPRWWSEEGRMWRWRYQEWFQRFELDDQPWFKPGKEPGFWQNNRFNQPNQPVVGVSWYEAEAFCNWQSTLFNSEPPAGWPVGAELQLPTEAQWEYAARGEAGRRYAWPGENCSPAHANYSESGLSQPNVVGIYPRGKTPTDLFDLGGNVWAWCRDHYEARAYRQDERDRNPFVTREHAVRALRGGSWYGGARNLAASYRSWDRAGSRSSRVGFRPVVVLPSEQDP</sequence>
<dbReference type="InterPro" id="IPR005532">
    <property type="entry name" value="SUMF_dom"/>
</dbReference>
<dbReference type="EMBL" id="JAFREP010000063">
    <property type="protein sequence ID" value="MBO1323401.1"/>
    <property type="molecule type" value="Genomic_DNA"/>
</dbReference>
<dbReference type="GO" id="GO:0016787">
    <property type="term" value="F:hydrolase activity"/>
    <property type="evidence" value="ECO:0007669"/>
    <property type="project" value="InterPro"/>
</dbReference>
<comment type="caution">
    <text evidence="3">The sequence shown here is derived from an EMBL/GenBank/DDBJ whole genome shotgun (WGS) entry which is preliminary data.</text>
</comment>
<evidence type="ECO:0000313" key="3">
    <source>
        <dbReference type="EMBL" id="MBO1323401.1"/>
    </source>
</evidence>
<dbReference type="RefSeq" id="WP_207863554.1">
    <property type="nucleotide sequence ID" value="NZ_JAFREP010000063.1"/>
</dbReference>
<evidence type="ECO:0000256" key="1">
    <source>
        <dbReference type="SAM" id="MobiDB-lite"/>
    </source>
</evidence>
<organism evidence="3 4">
    <name type="scientific">Acanthopleuribacter pedis</name>
    <dbReference type="NCBI Taxonomy" id="442870"/>
    <lineage>
        <taxon>Bacteria</taxon>
        <taxon>Pseudomonadati</taxon>
        <taxon>Acidobacteriota</taxon>
        <taxon>Holophagae</taxon>
        <taxon>Acanthopleuribacterales</taxon>
        <taxon>Acanthopleuribacteraceae</taxon>
        <taxon>Acanthopleuribacter</taxon>
    </lineage>
</organism>
<dbReference type="PANTHER" id="PTHR23150">
    <property type="entry name" value="SULFATASE MODIFYING FACTOR 1, 2"/>
    <property type="match status" value="1"/>
</dbReference>
<dbReference type="InterPro" id="IPR051043">
    <property type="entry name" value="Sulfatase_Mod_Factor_Kinase"/>
</dbReference>
<dbReference type="PANTHER" id="PTHR23150:SF19">
    <property type="entry name" value="FORMYLGLYCINE-GENERATING ENZYME"/>
    <property type="match status" value="1"/>
</dbReference>
<feature type="domain" description="NACHT" evidence="2">
    <location>
        <begin position="445"/>
        <end position="572"/>
    </location>
</feature>
<keyword evidence="4" id="KW-1185">Reference proteome</keyword>
<dbReference type="Pfam" id="PF05729">
    <property type="entry name" value="NACHT"/>
    <property type="match status" value="1"/>
</dbReference>
<gene>
    <name evidence="3" type="ORF">J3U88_33350</name>
</gene>
<dbReference type="SUPFAM" id="SSF56436">
    <property type="entry name" value="C-type lectin-like"/>
    <property type="match status" value="1"/>
</dbReference>
<dbReference type="InterPro" id="IPR042095">
    <property type="entry name" value="SUMF_sf"/>
</dbReference>
<dbReference type="SUPFAM" id="SSF52540">
    <property type="entry name" value="P-loop containing nucleoside triphosphate hydrolases"/>
    <property type="match status" value="2"/>
</dbReference>
<dbReference type="InterPro" id="IPR027417">
    <property type="entry name" value="P-loop_NTPase"/>
</dbReference>
<feature type="region of interest" description="Disordered" evidence="1">
    <location>
        <begin position="401"/>
        <end position="435"/>
    </location>
</feature>
<dbReference type="Pfam" id="PF00149">
    <property type="entry name" value="Metallophos"/>
    <property type="match status" value="1"/>
</dbReference>
<dbReference type="InterPro" id="IPR007111">
    <property type="entry name" value="NACHT_NTPase"/>
</dbReference>
<dbReference type="Proteomes" id="UP000664417">
    <property type="component" value="Unassembled WGS sequence"/>
</dbReference>
<evidence type="ECO:0000259" key="2">
    <source>
        <dbReference type="PROSITE" id="PS50837"/>
    </source>
</evidence>
<dbReference type="Gene3D" id="3.60.21.10">
    <property type="match status" value="1"/>
</dbReference>
<reference evidence="3" key="1">
    <citation type="submission" date="2021-03" db="EMBL/GenBank/DDBJ databases">
        <authorList>
            <person name="Wang G."/>
        </authorList>
    </citation>
    <scope>NUCLEOTIDE SEQUENCE</scope>
    <source>
        <strain evidence="3">KCTC 12899</strain>
    </source>
</reference>
<dbReference type="InterPro" id="IPR016187">
    <property type="entry name" value="CTDL_fold"/>
</dbReference>
<dbReference type="AlphaFoldDB" id="A0A8J7QCV4"/>
<dbReference type="Gene3D" id="3.40.50.300">
    <property type="entry name" value="P-loop containing nucleotide triphosphate hydrolases"/>
    <property type="match status" value="1"/>
</dbReference>
<dbReference type="PROSITE" id="PS50837">
    <property type="entry name" value="NACHT"/>
    <property type="match status" value="1"/>
</dbReference>
<dbReference type="InterPro" id="IPR004843">
    <property type="entry name" value="Calcineurin-like_PHP"/>
</dbReference>
<name>A0A8J7QCV4_9BACT</name>
<accession>A0A8J7QCV4</accession>
<dbReference type="InterPro" id="IPR029052">
    <property type="entry name" value="Metallo-depent_PP-like"/>
</dbReference>
<evidence type="ECO:0000313" key="4">
    <source>
        <dbReference type="Proteomes" id="UP000664417"/>
    </source>
</evidence>
<dbReference type="Pfam" id="PF03781">
    <property type="entry name" value="FGE-sulfatase"/>
    <property type="match status" value="1"/>
</dbReference>
<proteinExistence type="predicted"/>
<dbReference type="GO" id="GO:0120147">
    <property type="term" value="F:formylglycine-generating oxidase activity"/>
    <property type="evidence" value="ECO:0007669"/>
    <property type="project" value="TreeGrafter"/>
</dbReference>
<protein>
    <submittedName>
        <fullName evidence="3">SUMF1/EgtB/PvdO family nonheme iron enzyme</fullName>
    </submittedName>
</protein>
<dbReference type="SUPFAM" id="SSF56300">
    <property type="entry name" value="Metallo-dependent phosphatases"/>
    <property type="match status" value="1"/>
</dbReference>
<dbReference type="Gene3D" id="3.90.1580.10">
    <property type="entry name" value="paralog of FGE (formylglycine-generating enzyme)"/>
    <property type="match status" value="1"/>
</dbReference>